<dbReference type="EMBL" id="GFAA01002648">
    <property type="protein sequence ID" value="JAU00787.1"/>
    <property type="molecule type" value="mRNA"/>
</dbReference>
<dbReference type="Pfam" id="PF02992">
    <property type="entry name" value="Transposase_21"/>
    <property type="match status" value="1"/>
</dbReference>
<evidence type="ECO:0000313" key="1">
    <source>
        <dbReference type="EMBL" id="JAU00787.1"/>
    </source>
</evidence>
<accession>A0A1E1XNY9</accession>
<dbReference type="AlphaFoldDB" id="A0A1E1XNY9"/>
<reference evidence="1" key="1">
    <citation type="submission" date="2016-09" db="EMBL/GenBank/DDBJ databases">
        <authorList>
            <person name="Capua I."/>
            <person name="De Benedictis P."/>
            <person name="Joannis T."/>
            <person name="Lombin L.H."/>
            <person name="Cattoli G."/>
        </authorList>
    </citation>
    <scope>NUCLEOTIDE SEQUENCE</scope>
</reference>
<feature type="non-terminal residue" evidence="1">
    <location>
        <position position="1"/>
    </location>
</feature>
<feature type="non-terminal residue" evidence="1">
    <location>
        <position position="368"/>
    </location>
</feature>
<evidence type="ECO:0008006" key="2">
    <source>
        <dbReference type="Google" id="ProtNLM"/>
    </source>
</evidence>
<dbReference type="InterPro" id="IPR004242">
    <property type="entry name" value="Transposase_21"/>
</dbReference>
<proteinExistence type="evidence at transcript level"/>
<dbReference type="PANTHER" id="PTHR46579:SF1">
    <property type="entry name" value="F5_8 TYPE C DOMAIN-CONTAINING PROTEIN"/>
    <property type="match status" value="1"/>
</dbReference>
<protein>
    <recommendedName>
        <fullName evidence="2">Cr1-8 nvi</fullName>
    </recommendedName>
</protein>
<organism evidence="1">
    <name type="scientific">Amblyomma sculptum</name>
    <name type="common">Tick</name>
    <dbReference type="NCBI Taxonomy" id="1581419"/>
    <lineage>
        <taxon>Eukaryota</taxon>
        <taxon>Metazoa</taxon>
        <taxon>Ecdysozoa</taxon>
        <taxon>Arthropoda</taxon>
        <taxon>Chelicerata</taxon>
        <taxon>Arachnida</taxon>
        <taxon>Acari</taxon>
        <taxon>Parasitiformes</taxon>
        <taxon>Ixodida</taxon>
        <taxon>Ixodoidea</taxon>
        <taxon>Ixodidae</taxon>
        <taxon>Amblyomminae</taxon>
        <taxon>Amblyomma</taxon>
    </lineage>
</organism>
<name>A0A1E1XNY9_AMBSC</name>
<dbReference type="PANTHER" id="PTHR46579">
    <property type="entry name" value="F5/8 TYPE C DOMAIN-CONTAINING PROTEIN-RELATED"/>
    <property type="match status" value="1"/>
</dbReference>
<reference evidence="1" key="2">
    <citation type="journal article" date="2017" name="Front. Cell. Infect. Microbiol.">
        <title>Analysis of the Salivary Gland Transcriptome of Unfed and Partially Fed Amblyomma sculptum Ticks and Descriptive Proteome of the Saliva.</title>
        <authorList>
            <person name="Esteves E."/>
            <person name="Maruyama S.R."/>
            <person name="Kawahara R."/>
            <person name="Fujita A."/>
            <person name="Martins L.A."/>
            <person name="Righi A.A."/>
            <person name="Costa F.B."/>
            <person name="Palmisano G."/>
            <person name="Labruna M.B."/>
            <person name="Sa-Nunes A."/>
            <person name="Ribeiro J.M.C."/>
            <person name="Fogaca A.C."/>
        </authorList>
    </citation>
    <scope>NUCLEOTIDE SEQUENCE</scope>
</reference>
<sequence>LFEGSAFSNVDACLILMVLFFKFKLTRECLNQILFIFSALLPSSNTLPNTAFKFFKLLSGFQRGTEVQTHYFCKNCQEYLEVDMPACPSCDEECQDRGSFFQMRLTDTLRSFLENDKIYKYFMRGVSSTTDPHLRDIVDGAMYQGSAAHSSKFNFTLLWNTDGVQVFKSSARSLWPVHCVIPELPPLIRKKFQILTLLWFGVKPLMNTFLKPFCMELRDLATNGLTWRHPETGKTVTSYVFAPVSSVDAVARAMLQGIQQFNGLYGCSFCEHPGKSQLLPSKGHVHVYIPGKTYTLRNGQRMRRQAEQAVRKGHPVKGVKGPTVVNLIPGFDCSTGFIVDYMHCVLLGVARTFLCLWFDTKHHGQPYY</sequence>